<name>A0A6C0JBR1_9ZZZZ</name>
<evidence type="ECO:0000313" key="1">
    <source>
        <dbReference type="EMBL" id="QHU03082.1"/>
    </source>
</evidence>
<proteinExistence type="predicted"/>
<organism evidence="1">
    <name type="scientific">viral metagenome</name>
    <dbReference type="NCBI Taxonomy" id="1070528"/>
    <lineage>
        <taxon>unclassified sequences</taxon>
        <taxon>metagenomes</taxon>
        <taxon>organismal metagenomes</taxon>
    </lineage>
</organism>
<dbReference type="AlphaFoldDB" id="A0A6C0JBR1"/>
<sequence>MDNLTYSKVKVYSITYFIIKKYNFTPLIFLYKDYLQKRLSNKQYLMILLLCESYKRKNIFKNTVLYNFIEYYLKNNNSAFFNKLIFDLI</sequence>
<reference evidence="1" key="1">
    <citation type="journal article" date="2020" name="Nature">
        <title>Giant virus diversity and host interactions through global metagenomics.</title>
        <authorList>
            <person name="Schulz F."/>
            <person name="Roux S."/>
            <person name="Paez-Espino D."/>
            <person name="Jungbluth S."/>
            <person name="Walsh D.A."/>
            <person name="Denef V.J."/>
            <person name="McMahon K.D."/>
            <person name="Konstantinidis K.T."/>
            <person name="Eloe-Fadrosh E.A."/>
            <person name="Kyrpides N.C."/>
            <person name="Woyke T."/>
        </authorList>
    </citation>
    <scope>NUCLEOTIDE SEQUENCE</scope>
    <source>
        <strain evidence="1">GVMAG-M-3300025890-48</strain>
    </source>
</reference>
<accession>A0A6C0JBR1</accession>
<protein>
    <submittedName>
        <fullName evidence="1">Uncharacterized protein</fullName>
    </submittedName>
</protein>
<dbReference type="EMBL" id="MN740369">
    <property type="protein sequence ID" value="QHU03082.1"/>
    <property type="molecule type" value="Genomic_DNA"/>
</dbReference>